<keyword evidence="8 9" id="KW-0665">Pyrimidine biosynthesis</keyword>
<feature type="modified residue" description="N6-carboxylysine" evidence="9">
    <location>
        <position position="112"/>
    </location>
</feature>
<evidence type="ECO:0000256" key="10">
    <source>
        <dbReference type="RuleBase" id="RU003440"/>
    </source>
</evidence>
<name>M1LXC8_9PROT</name>
<proteinExistence type="inferred from homology"/>
<accession>M1LXC8</accession>
<protein>
    <recommendedName>
        <fullName evidence="4 9">Dihydroorotase</fullName>
        <shortName evidence="9">DHOase</shortName>
        <ecNumber evidence="4 9">3.5.2.3</ecNumber>
    </recommendedName>
</protein>
<dbReference type="SUPFAM" id="SSF51556">
    <property type="entry name" value="Metallo-dependent hydrolases"/>
    <property type="match status" value="1"/>
</dbReference>
<evidence type="ECO:0000313" key="12">
    <source>
        <dbReference type="EMBL" id="AGF47859.1"/>
    </source>
</evidence>
<feature type="binding site" evidence="9">
    <location>
        <begin position="19"/>
        <end position="21"/>
    </location>
    <ligand>
        <name>substrate</name>
    </ligand>
</feature>
<feature type="binding site" evidence="9">
    <location>
        <position position="265"/>
    </location>
    <ligand>
        <name>substrate</name>
    </ligand>
</feature>
<dbReference type="Proteomes" id="UP000011686">
    <property type="component" value="Chromosome"/>
</dbReference>
<evidence type="ECO:0000256" key="5">
    <source>
        <dbReference type="ARBA" id="ARBA00022723"/>
    </source>
</evidence>
<comment type="subunit">
    <text evidence="9">Homodimer.</text>
</comment>
<keyword evidence="5 9" id="KW-0479">Metal-binding</keyword>
<dbReference type="InterPro" id="IPR006680">
    <property type="entry name" value="Amidohydro-rel"/>
</dbReference>
<feature type="domain" description="Amidohydrolase-related" evidence="11">
    <location>
        <begin position="15"/>
        <end position="318"/>
    </location>
</feature>
<dbReference type="EC" id="3.5.2.3" evidence="4 9"/>
<dbReference type="PIRSF" id="PIRSF001237">
    <property type="entry name" value="DHOdimr"/>
    <property type="match status" value="1"/>
</dbReference>
<keyword evidence="6 9" id="KW-0378">Hydrolase</keyword>
<feature type="binding site" description="via carbamate group" evidence="9">
    <location>
        <position position="112"/>
    </location>
    <ligand>
        <name>Zn(2+)</name>
        <dbReference type="ChEBI" id="CHEBI:29105"/>
        <label>2</label>
    </ligand>
</feature>
<feature type="binding site" evidence="9">
    <location>
        <position position="277"/>
    </location>
    <ligand>
        <name>substrate</name>
    </ligand>
</feature>
<comment type="similarity">
    <text evidence="3 9 10">Belongs to the metallo-dependent hydrolases superfamily. DHOase family. Class II DHOase subfamily.</text>
</comment>
<dbReference type="UniPathway" id="UPA00070">
    <property type="reaction ID" value="UER00117"/>
</dbReference>
<dbReference type="InterPro" id="IPR004721">
    <property type="entry name" value="DHOdimr"/>
</dbReference>
<dbReference type="NCBIfam" id="TIGR00856">
    <property type="entry name" value="pyrC_dimer"/>
    <property type="match status" value="1"/>
</dbReference>
<organism evidence="12 13">
    <name type="scientific">Candidatus Kinetoplastidibacterium crithidiae TCC036E</name>
    <dbReference type="NCBI Taxonomy" id="1208918"/>
    <lineage>
        <taxon>Bacteria</taxon>
        <taxon>Pseudomonadati</taxon>
        <taxon>Pseudomonadota</taxon>
        <taxon>Betaproteobacteria</taxon>
        <taxon>Candidatus Kinetoplastidibacterium</taxon>
    </lineage>
</organism>
<comment type="function">
    <text evidence="1 9">Catalyzes the reversible cyclization of carbamoyl aspartate to dihydroorotate.</text>
</comment>
<evidence type="ECO:0000256" key="8">
    <source>
        <dbReference type="ARBA" id="ARBA00022975"/>
    </source>
</evidence>
<feature type="binding site" description="via carbamate group" evidence="9">
    <location>
        <position position="112"/>
    </location>
    <ligand>
        <name>Zn(2+)</name>
        <dbReference type="ChEBI" id="CHEBI:29105"/>
        <label>1</label>
    </ligand>
</feature>
<dbReference type="HAMAP" id="MF_00219">
    <property type="entry name" value="PyrC_classII"/>
    <property type="match status" value="1"/>
</dbReference>
<dbReference type="GO" id="GO:0044205">
    <property type="term" value="P:'de novo' UMP biosynthetic process"/>
    <property type="evidence" value="ECO:0007669"/>
    <property type="project" value="UniProtKB-UniRule"/>
</dbReference>
<feature type="binding site" evidence="9">
    <location>
        <position position="188"/>
    </location>
    <ligand>
        <name>Zn(2+)</name>
        <dbReference type="ChEBI" id="CHEBI:29105"/>
        <label>2</label>
    </ligand>
</feature>
<dbReference type="eggNOG" id="COG0418">
    <property type="taxonomic scope" value="Bacteria"/>
</dbReference>
<evidence type="ECO:0000256" key="7">
    <source>
        <dbReference type="ARBA" id="ARBA00022833"/>
    </source>
</evidence>
<dbReference type="STRING" id="1208918.CDEE_0902"/>
<dbReference type="KEGG" id="kct:CDEE_0902"/>
<feature type="active site" evidence="9">
    <location>
        <position position="261"/>
    </location>
</feature>
<dbReference type="PATRIC" id="fig|1208918.3.peg.559"/>
<evidence type="ECO:0000256" key="3">
    <source>
        <dbReference type="ARBA" id="ARBA00005631"/>
    </source>
</evidence>
<evidence type="ECO:0000256" key="4">
    <source>
        <dbReference type="ARBA" id="ARBA00012860"/>
    </source>
</evidence>
<dbReference type="AlphaFoldDB" id="M1LXC8"/>
<dbReference type="EMBL" id="CP003804">
    <property type="protein sequence ID" value="AGF47859.1"/>
    <property type="molecule type" value="Genomic_DNA"/>
</dbReference>
<keyword evidence="7 9" id="KW-0862">Zinc</keyword>
<dbReference type="PROSITE" id="PS00483">
    <property type="entry name" value="DIHYDROOROTASE_2"/>
    <property type="match status" value="1"/>
</dbReference>
<evidence type="ECO:0000256" key="6">
    <source>
        <dbReference type="ARBA" id="ARBA00022801"/>
    </source>
</evidence>
<comment type="cofactor">
    <cofactor evidence="9 10">
        <name>Zn(2+)</name>
        <dbReference type="ChEBI" id="CHEBI:29105"/>
    </cofactor>
    <text evidence="9 10">Binds 2 Zn(2+) ions per subunit.</text>
</comment>
<comment type="catalytic activity">
    <reaction evidence="9 10">
        <text>(S)-dihydroorotate + H2O = N-carbamoyl-L-aspartate + H(+)</text>
        <dbReference type="Rhea" id="RHEA:24296"/>
        <dbReference type="ChEBI" id="CHEBI:15377"/>
        <dbReference type="ChEBI" id="CHEBI:15378"/>
        <dbReference type="ChEBI" id="CHEBI:30864"/>
        <dbReference type="ChEBI" id="CHEBI:32814"/>
        <dbReference type="EC" id="3.5.2.3"/>
    </reaction>
</comment>
<dbReference type="InterPro" id="IPR002195">
    <property type="entry name" value="Dihydroorotase_CS"/>
</dbReference>
<comment type="pathway">
    <text evidence="2 9 10">Pyrimidine metabolism; UMP biosynthesis via de novo pathway; (S)-dihydroorotate from bicarbonate: step 3/3.</text>
</comment>
<dbReference type="Gene3D" id="3.20.20.140">
    <property type="entry name" value="Metal-dependent hydrolases"/>
    <property type="match status" value="1"/>
</dbReference>
<feature type="binding site" evidence="9">
    <location>
        <position position="45"/>
    </location>
    <ligand>
        <name>substrate</name>
    </ligand>
</feature>
<dbReference type="GO" id="GO:0005829">
    <property type="term" value="C:cytosol"/>
    <property type="evidence" value="ECO:0007669"/>
    <property type="project" value="TreeGrafter"/>
</dbReference>
<dbReference type="Pfam" id="PF01979">
    <property type="entry name" value="Amidohydro_1"/>
    <property type="match status" value="1"/>
</dbReference>
<feature type="binding site" evidence="9">
    <location>
        <position position="19"/>
    </location>
    <ligand>
        <name>Zn(2+)</name>
        <dbReference type="ChEBI" id="CHEBI:29105"/>
        <label>1</label>
    </ligand>
</feature>
<dbReference type="HOGENOM" id="CLU_041558_1_0_4"/>
<dbReference type="GO" id="GO:0006207">
    <property type="term" value="P:'de novo' pyrimidine nucleobase biosynthetic process"/>
    <property type="evidence" value="ECO:0007669"/>
    <property type="project" value="TreeGrafter"/>
</dbReference>
<feature type="binding site" evidence="9">
    <location>
        <position position="17"/>
    </location>
    <ligand>
        <name>Zn(2+)</name>
        <dbReference type="ChEBI" id="CHEBI:29105"/>
        <label>1</label>
    </ligand>
</feature>
<evidence type="ECO:0000256" key="2">
    <source>
        <dbReference type="ARBA" id="ARBA00004880"/>
    </source>
</evidence>
<evidence type="ECO:0000313" key="13">
    <source>
        <dbReference type="Proteomes" id="UP000011686"/>
    </source>
</evidence>
<feature type="binding site" evidence="9">
    <location>
        <position position="150"/>
    </location>
    <ligand>
        <name>Zn(2+)</name>
        <dbReference type="ChEBI" id="CHEBI:29105"/>
        <label>2</label>
    </ligand>
</feature>
<dbReference type="InterPro" id="IPR032466">
    <property type="entry name" value="Metal_Hydrolase"/>
</dbReference>
<evidence type="ECO:0000259" key="11">
    <source>
        <dbReference type="Pfam" id="PF01979"/>
    </source>
</evidence>
<feature type="binding site" evidence="9">
    <location>
        <position position="150"/>
    </location>
    <ligand>
        <name>substrate</name>
    </ligand>
</feature>
<evidence type="ECO:0000256" key="9">
    <source>
        <dbReference type="HAMAP-Rule" id="MF_00219"/>
    </source>
</evidence>
<evidence type="ECO:0000256" key="1">
    <source>
        <dbReference type="ARBA" id="ARBA00002368"/>
    </source>
</evidence>
<dbReference type="GO" id="GO:0004151">
    <property type="term" value="F:dihydroorotase activity"/>
    <property type="evidence" value="ECO:0007669"/>
    <property type="project" value="UniProtKB-UniRule"/>
</dbReference>
<gene>
    <name evidence="9" type="primary">pyrC</name>
    <name evidence="12" type="ORF">CDEE_0902</name>
</gene>
<dbReference type="CDD" id="cd01294">
    <property type="entry name" value="DHOase"/>
    <property type="match status" value="1"/>
</dbReference>
<dbReference type="RefSeq" id="WP_015238299.1">
    <property type="nucleotide sequence ID" value="NC_020283.1"/>
</dbReference>
<dbReference type="GO" id="GO:0008270">
    <property type="term" value="F:zinc ion binding"/>
    <property type="evidence" value="ECO:0007669"/>
    <property type="project" value="UniProtKB-UniRule"/>
</dbReference>
<dbReference type="PANTHER" id="PTHR43137">
    <property type="entry name" value="DIHYDROOROTASE"/>
    <property type="match status" value="1"/>
</dbReference>
<feature type="binding site" evidence="9">
    <location>
        <position position="261"/>
    </location>
    <ligand>
        <name>Zn(2+)</name>
        <dbReference type="ChEBI" id="CHEBI:29105"/>
        <label>1</label>
    </ligand>
</feature>
<dbReference type="PANTHER" id="PTHR43137:SF1">
    <property type="entry name" value="DIHYDROOROTASE"/>
    <property type="match status" value="1"/>
</dbReference>
<feature type="binding site" evidence="9">
    <location>
        <position position="233"/>
    </location>
    <ligand>
        <name>substrate</name>
    </ligand>
</feature>
<reference evidence="12 13" key="1">
    <citation type="journal article" date="2013" name="Genome Biol. Evol.">
        <title>Genome evolution and phylogenomic analysis of candidatus kinetoplastibacterium, the betaproteobacterial endosymbionts of strigomonas and angomonas.</title>
        <authorList>
            <person name="Alves J.M."/>
            <person name="Serrano M.G."/>
            <person name="Maia da Silva F."/>
            <person name="Voegtly L.J."/>
            <person name="Matveyev A.V."/>
            <person name="Teixeira M.M."/>
            <person name="Camargo E.P."/>
            <person name="Buck G.A."/>
        </authorList>
    </citation>
    <scope>NUCLEOTIDE SEQUENCE [LARGE SCALE GENOMIC DNA]</scope>
    <source>
        <strain evidence="12 13">TCC036E</strain>
    </source>
</reference>
<sequence length="356" mass="40349">MDKLVDSIIITKPDDWHVHFRDGEMLDAVIFDTVKQFSRAIIMPNLSEPITTTNMAKNYRHRILDSLARLKKNNQISKESSFTPLMTLYLTDNTKPEEVLNAHSSGFVFAFKLYPAASTTNSTAGVSNLFENCREVLEKLQYIGMPLLIHAELPDKNIDIFDRERFFIDKIMTPLRRDFPDIKLVFEHVSTKEGVDFVMEDTGPIAATVTPQHLIYNRNSLFSGGLNPHLYCLPILKAEEHRKAILKAVFSGSARFFLGTDSAPHIRSLKENRCGCAGCYNAYNAMALYASIFDENNSLDKLEAFASFNGPDFYGLPRNRDFFVLHRKENIIPDMLEIGKIQLIPLGAGSTINWCI</sequence>
<keyword evidence="13" id="KW-1185">Reference proteome</keyword>
<dbReference type="PROSITE" id="PS00482">
    <property type="entry name" value="DIHYDROOROTASE_1"/>
    <property type="match status" value="1"/>
</dbReference>